<dbReference type="PANTHER" id="PTHR30238">
    <property type="entry name" value="MEMBRANE BOUND PREDICTED REDOX MODULATOR"/>
    <property type="match status" value="1"/>
</dbReference>
<keyword evidence="4 7" id="KW-1133">Transmembrane helix</keyword>
<feature type="transmembrane region" description="Helical" evidence="7">
    <location>
        <begin position="128"/>
        <end position="149"/>
    </location>
</feature>
<keyword evidence="5 7" id="KW-0472">Membrane</keyword>
<name>A0ABX8TIY6_9CAUL</name>
<dbReference type="Proteomes" id="UP000824334">
    <property type="component" value="Chromosome"/>
</dbReference>
<feature type="coiled-coil region" evidence="6">
    <location>
        <begin position="242"/>
        <end position="274"/>
    </location>
</feature>
<keyword evidence="3 7" id="KW-0812">Transmembrane</keyword>
<evidence type="ECO:0000256" key="5">
    <source>
        <dbReference type="ARBA" id="ARBA00023136"/>
    </source>
</evidence>
<gene>
    <name evidence="8" type="ORF">KWG56_16020</name>
</gene>
<feature type="transmembrane region" description="Helical" evidence="7">
    <location>
        <begin position="192"/>
        <end position="215"/>
    </location>
</feature>
<feature type="transmembrane region" description="Helical" evidence="7">
    <location>
        <begin position="12"/>
        <end position="35"/>
    </location>
</feature>
<feature type="transmembrane region" description="Helical" evidence="7">
    <location>
        <begin position="161"/>
        <end position="180"/>
    </location>
</feature>
<evidence type="ECO:0000313" key="8">
    <source>
        <dbReference type="EMBL" id="QYC10048.1"/>
    </source>
</evidence>
<accession>A0ABX8TIY6</accession>
<dbReference type="SUPFAM" id="SSF103473">
    <property type="entry name" value="MFS general substrate transporter"/>
    <property type="match status" value="1"/>
</dbReference>
<dbReference type="RefSeq" id="WP_201099677.1">
    <property type="nucleotide sequence ID" value="NZ_BAAAEE010000006.1"/>
</dbReference>
<feature type="transmembrane region" description="Helical" evidence="7">
    <location>
        <begin position="88"/>
        <end position="107"/>
    </location>
</feature>
<dbReference type="EMBL" id="CP080034">
    <property type="protein sequence ID" value="QYC10048.1"/>
    <property type="molecule type" value="Genomic_DNA"/>
</dbReference>
<feature type="transmembrane region" description="Helical" evidence="7">
    <location>
        <begin position="56"/>
        <end position="76"/>
    </location>
</feature>
<protein>
    <submittedName>
        <fullName evidence="8">TerC family protein</fullName>
    </submittedName>
</protein>
<evidence type="ECO:0000256" key="4">
    <source>
        <dbReference type="ARBA" id="ARBA00022989"/>
    </source>
</evidence>
<evidence type="ECO:0000256" key="6">
    <source>
        <dbReference type="SAM" id="Coils"/>
    </source>
</evidence>
<dbReference type="GeneID" id="94376796"/>
<dbReference type="InterPro" id="IPR005496">
    <property type="entry name" value="Integral_membrane_TerC"/>
</dbReference>
<evidence type="ECO:0000256" key="2">
    <source>
        <dbReference type="ARBA" id="ARBA00007511"/>
    </source>
</evidence>
<evidence type="ECO:0000256" key="3">
    <source>
        <dbReference type="ARBA" id="ARBA00022692"/>
    </source>
</evidence>
<sequence>MLDSIIPLFSDPAAWAALVTLIVMEVVLGIDNLIFISILSNKLPEHQRSKVRRIGIGLALIMRLALLSIIAWLVGLVQPVFTVMGNSFSWKDLILIAGGLFLVWKATKEIHHTVDPTPSPAVLDKKDVMITNAGAAIFQIIILDIVFSIDSILTAVGMTEHLPIMVVAVLVAVTVMLLAADPLANFINKNPTVVMLALGFLLMIGMVLIADGFGFHVPKGYIYAAMAFSAGVEALNMLSRRSSSKKELAERARAEADQAEARALKAEAEAAEKV</sequence>
<keyword evidence="9" id="KW-1185">Reference proteome</keyword>
<reference evidence="8 9" key="1">
    <citation type="submission" date="2021-07" db="EMBL/GenBank/DDBJ databases">
        <title>Isolation and characterization of bacteria from a gold mining with a capacity of golden bioaccumulation.</title>
        <authorList>
            <person name="Yang X.J."/>
        </authorList>
    </citation>
    <scope>NUCLEOTIDE SEQUENCE [LARGE SCALE GENOMIC DNA]</scope>
    <source>
        <strain evidence="8 9">Au29</strain>
    </source>
</reference>
<evidence type="ECO:0000313" key="9">
    <source>
        <dbReference type="Proteomes" id="UP000824334"/>
    </source>
</evidence>
<feature type="transmembrane region" description="Helical" evidence="7">
    <location>
        <begin position="221"/>
        <end position="238"/>
    </location>
</feature>
<evidence type="ECO:0000256" key="7">
    <source>
        <dbReference type="SAM" id="Phobius"/>
    </source>
</evidence>
<dbReference type="InterPro" id="IPR036259">
    <property type="entry name" value="MFS_trans_sf"/>
</dbReference>
<evidence type="ECO:0000256" key="1">
    <source>
        <dbReference type="ARBA" id="ARBA00004141"/>
    </source>
</evidence>
<comment type="subcellular location">
    <subcellularLocation>
        <location evidence="1">Membrane</location>
        <topology evidence="1">Multi-pass membrane protein</topology>
    </subcellularLocation>
</comment>
<dbReference type="Pfam" id="PF03741">
    <property type="entry name" value="TerC"/>
    <property type="match status" value="1"/>
</dbReference>
<organism evidence="8 9">
    <name type="scientific">Brevundimonas nasdae</name>
    <dbReference type="NCBI Taxonomy" id="172043"/>
    <lineage>
        <taxon>Bacteria</taxon>
        <taxon>Pseudomonadati</taxon>
        <taxon>Pseudomonadota</taxon>
        <taxon>Alphaproteobacteria</taxon>
        <taxon>Caulobacterales</taxon>
        <taxon>Caulobacteraceae</taxon>
        <taxon>Brevundimonas</taxon>
    </lineage>
</organism>
<comment type="similarity">
    <text evidence="2">Belongs to the TerC family.</text>
</comment>
<proteinExistence type="inferred from homology"/>
<dbReference type="PANTHER" id="PTHR30238:SF4">
    <property type="entry name" value="SLL1022 PROTEIN"/>
    <property type="match status" value="1"/>
</dbReference>
<keyword evidence="6" id="KW-0175">Coiled coil</keyword>